<organism evidence="3 4">
    <name type="scientific">Candidatus Peribacter riflensis</name>
    <dbReference type="NCBI Taxonomy" id="1735162"/>
    <lineage>
        <taxon>Bacteria</taxon>
        <taxon>Candidatus Peregrinibacteriota</taxon>
        <taxon>Candidatus Peribacteria</taxon>
        <taxon>Candidatus Peribacterales</taxon>
        <taxon>Candidatus Peribacteraceae</taxon>
        <taxon>Candidatus Peribacter</taxon>
    </lineage>
</organism>
<accession>A0A0S1SL44</accession>
<dbReference type="STRING" id="1735162.PeribacterB2_0898"/>
<dbReference type="InterPro" id="IPR001296">
    <property type="entry name" value="Glyco_trans_1"/>
</dbReference>
<dbReference type="SUPFAM" id="SSF53756">
    <property type="entry name" value="UDP-Glycosyltransferase/glycogen phosphorylase"/>
    <property type="match status" value="1"/>
</dbReference>
<dbReference type="Pfam" id="PF00534">
    <property type="entry name" value="Glycos_transf_1"/>
    <property type="match status" value="1"/>
</dbReference>
<reference evidence="3 4" key="2">
    <citation type="journal article" date="2016" name="PeerJ">
        <title>Analysis of five complete genome sequences for members of the class Peribacteria in the recently recognized Peregrinibacteria bacterial phylum.</title>
        <authorList>
            <person name="Anantharaman K."/>
            <person name="Brown C.T."/>
            <person name="Burstein D."/>
            <person name="Castelle C.J."/>
            <person name="Probst A.J."/>
            <person name="Thomas B.C."/>
            <person name="Williams K.H."/>
            <person name="Banfield J.F."/>
        </authorList>
    </citation>
    <scope>NUCLEOTIDE SEQUENCE [LARGE SCALE GENOMIC DNA]</scope>
    <source>
        <strain evidence="3">RIFOXYD1_FULL_PER-ii_59_16</strain>
    </source>
</reference>
<dbReference type="KEGG" id="prf:PeribacterA2_0896"/>
<keyword evidence="3" id="KW-0808">Transferase</keyword>
<sequence>MKQKVVLLSAFLTPFRSGAEACAEEIAHRLWERFDITIVTARLTKKLPDDDPFRGQAKVVRVGFGHRIDKWLFPFLAPFAVRRAQPQVIHAVLESFAGLAMVFSKMLLPGAKAILTCQSTNTSFLVGLMHRRADRVTVISRALFARAQGFGRTDALLIPNGVDAPAIEQARLHEKKVPGRLLFVGRLEPMKGVDTLLRALARLLSAAPGPFHDGGKDILDHLHLRIVGRGSQEKELQRLAAELGIAERVTFVGFLPPYRVYDEYAQAQIFCGLSRSEALGNVFLEAQAAGCAVIATRTGGIPDIVEDGRTGLLVPPDDAEAAAKALLTLLSDQRQWALLAEAGMAHARTYDWGGIVGRYEETYKSLL</sequence>
<name>A0A0S1SPY9_9BACT</name>
<dbReference type="PANTHER" id="PTHR12526">
    <property type="entry name" value="GLYCOSYLTRANSFERASE"/>
    <property type="match status" value="1"/>
</dbReference>
<reference evidence="4" key="1">
    <citation type="submission" date="2015-10" db="EMBL/GenBank/DDBJ databases">
        <title>Analysis of five complete genome sequences for members of the class Peribacteria in the recently recognized Peregrinibacteria bacterial phylum.</title>
        <authorList>
            <person name="Anantharaman K."/>
            <person name="Brown C.T."/>
            <person name="Burstein D."/>
            <person name="Castelle C.J."/>
            <person name="Probst A.J."/>
            <person name="Thomas B.C."/>
            <person name="Williams K.H."/>
            <person name="Banfield J.F."/>
        </authorList>
    </citation>
    <scope>NUCLEOTIDE SEQUENCE [LARGE SCALE GENOMIC DNA]</scope>
</reference>
<dbReference type="InterPro" id="IPR028098">
    <property type="entry name" value="Glyco_trans_4-like_N"/>
</dbReference>
<dbReference type="AlphaFoldDB" id="A0A0S1SPY9"/>
<feature type="domain" description="Glycosyl transferase family 1" evidence="1">
    <location>
        <begin position="175"/>
        <end position="335"/>
    </location>
</feature>
<proteinExistence type="predicted"/>
<evidence type="ECO:0000313" key="4">
    <source>
        <dbReference type="Proteomes" id="UP000069135"/>
    </source>
</evidence>
<evidence type="ECO:0000259" key="2">
    <source>
        <dbReference type="Pfam" id="PF13439"/>
    </source>
</evidence>
<accession>A0A0S1SPY9</accession>
<feature type="domain" description="Glycosyltransferase subfamily 4-like N-terminal" evidence="2">
    <location>
        <begin position="17"/>
        <end position="163"/>
    </location>
</feature>
<evidence type="ECO:0000259" key="1">
    <source>
        <dbReference type="Pfam" id="PF00534"/>
    </source>
</evidence>
<evidence type="ECO:0000313" key="3">
    <source>
        <dbReference type="EMBL" id="ALM13564.1"/>
    </source>
</evidence>
<accession>A0A0S1SW00</accession>
<gene>
    <name evidence="3" type="ORF">PeribacterD1_0896</name>
</gene>
<dbReference type="GO" id="GO:0016757">
    <property type="term" value="F:glycosyltransferase activity"/>
    <property type="evidence" value="ECO:0007669"/>
    <property type="project" value="InterPro"/>
</dbReference>
<dbReference type="Pfam" id="PF13439">
    <property type="entry name" value="Glyco_transf_4"/>
    <property type="match status" value="1"/>
</dbReference>
<dbReference type="EMBL" id="CP013065">
    <property type="protein sequence ID" value="ALM13564.1"/>
    <property type="molecule type" value="Genomic_DNA"/>
</dbReference>
<dbReference type="Proteomes" id="UP000069135">
    <property type="component" value="Chromosome"/>
</dbReference>
<accession>A0A0S1SS43</accession>
<protein>
    <submittedName>
        <fullName evidence="3">Group 1 glycosyl transferase</fullName>
    </submittedName>
</protein>
<dbReference type="Gene3D" id="3.40.50.2000">
    <property type="entry name" value="Glycogen Phosphorylase B"/>
    <property type="match status" value="2"/>
</dbReference>
<dbReference type="CDD" id="cd03801">
    <property type="entry name" value="GT4_PimA-like"/>
    <property type="match status" value="1"/>
</dbReference>
<accession>A0A0S1SCF8</accession>